<dbReference type="EMBL" id="BIFS01000002">
    <property type="protein sequence ID" value="GCE24418.1"/>
    <property type="molecule type" value="Genomic_DNA"/>
</dbReference>
<name>A0A402AZA8_9CHLR</name>
<dbReference type="InterPro" id="IPR013739">
    <property type="entry name" value="Beta_galactosidase_C"/>
</dbReference>
<evidence type="ECO:0000256" key="1">
    <source>
        <dbReference type="ARBA" id="ARBA00001412"/>
    </source>
</evidence>
<keyword evidence="4 6" id="KW-0378">Hydrolase</keyword>
<dbReference type="Pfam" id="PF08532">
    <property type="entry name" value="Glyco_hydro_42M"/>
    <property type="match status" value="1"/>
</dbReference>
<dbReference type="Proteomes" id="UP000287188">
    <property type="component" value="Unassembled WGS sequence"/>
</dbReference>
<evidence type="ECO:0000259" key="11">
    <source>
        <dbReference type="Pfam" id="PF08532"/>
    </source>
</evidence>
<dbReference type="Gene3D" id="3.20.20.80">
    <property type="entry name" value="Glycosidases"/>
    <property type="match status" value="1"/>
</dbReference>
<dbReference type="GO" id="GO:0004565">
    <property type="term" value="F:beta-galactosidase activity"/>
    <property type="evidence" value="ECO:0007669"/>
    <property type="project" value="UniProtKB-EC"/>
</dbReference>
<dbReference type="SUPFAM" id="SSF51445">
    <property type="entry name" value="(Trans)glycosidases"/>
    <property type="match status" value="1"/>
</dbReference>
<evidence type="ECO:0000313" key="13">
    <source>
        <dbReference type="EMBL" id="GCE24418.1"/>
    </source>
</evidence>
<keyword evidence="14" id="KW-1185">Reference proteome</keyword>
<gene>
    <name evidence="13" type="ORF">KDK_82180</name>
</gene>
<evidence type="ECO:0000259" key="10">
    <source>
        <dbReference type="Pfam" id="PF02449"/>
    </source>
</evidence>
<comment type="caution">
    <text evidence="13">The sequence shown here is derived from an EMBL/GenBank/DDBJ whole genome shotgun (WGS) entry which is preliminary data.</text>
</comment>
<dbReference type="Gene3D" id="3.40.50.880">
    <property type="match status" value="1"/>
</dbReference>
<evidence type="ECO:0000256" key="5">
    <source>
        <dbReference type="ARBA" id="ARBA00023295"/>
    </source>
</evidence>
<evidence type="ECO:0000256" key="2">
    <source>
        <dbReference type="ARBA" id="ARBA00005940"/>
    </source>
</evidence>
<dbReference type="Gene3D" id="2.60.40.1180">
    <property type="entry name" value="Golgi alpha-mannosidase II"/>
    <property type="match status" value="1"/>
</dbReference>
<feature type="binding site" evidence="9">
    <location>
        <position position="123"/>
    </location>
    <ligand>
        <name>Zn(2+)</name>
        <dbReference type="ChEBI" id="CHEBI:29105"/>
    </ligand>
</feature>
<evidence type="ECO:0000256" key="6">
    <source>
        <dbReference type="PIRNR" id="PIRNR001084"/>
    </source>
</evidence>
<dbReference type="PANTHER" id="PTHR36447">
    <property type="entry name" value="BETA-GALACTOSIDASE GANA"/>
    <property type="match status" value="1"/>
</dbReference>
<dbReference type="GO" id="GO:0046872">
    <property type="term" value="F:metal ion binding"/>
    <property type="evidence" value="ECO:0007669"/>
    <property type="project" value="UniProtKB-KW"/>
</dbReference>
<dbReference type="InterPro" id="IPR029062">
    <property type="entry name" value="Class_I_gatase-like"/>
</dbReference>
<dbReference type="AlphaFoldDB" id="A0A402AZA8"/>
<dbReference type="InterPro" id="IPR013529">
    <property type="entry name" value="Glyco_hydro_42_N"/>
</dbReference>
<comment type="similarity">
    <text evidence="2 6">Belongs to the glycosyl hydrolase 42 family.</text>
</comment>
<feature type="binding site" evidence="9">
    <location>
        <position position="165"/>
    </location>
    <ligand>
        <name>Zn(2+)</name>
        <dbReference type="ChEBI" id="CHEBI:29105"/>
    </ligand>
</feature>
<organism evidence="13 14">
    <name type="scientific">Dictyobacter kobayashii</name>
    <dbReference type="NCBI Taxonomy" id="2014872"/>
    <lineage>
        <taxon>Bacteria</taxon>
        <taxon>Bacillati</taxon>
        <taxon>Chloroflexota</taxon>
        <taxon>Ktedonobacteria</taxon>
        <taxon>Ktedonobacterales</taxon>
        <taxon>Dictyobacteraceae</taxon>
        <taxon>Dictyobacter</taxon>
    </lineage>
</organism>
<dbReference type="InterPro" id="IPR017853">
    <property type="entry name" value="GH"/>
</dbReference>
<feature type="binding site" evidence="9">
    <location>
        <position position="163"/>
    </location>
    <ligand>
        <name>Zn(2+)</name>
        <dbReference type="ChEBI" id="CHEBI:29105"/>
    </ligand>
</feature>
<dbReference type="EC" id="3.2.1.23" evidence="3 6"/>
<dbReference type="PIRSF" id="PIRSF001084">
    <property type="entry name" value="B-galactosidase"/>
    <property type="match status" value="1"/>
</dbReference>
<dbReference type="PANTHER" id="PTHR36447:SF1">
    <property type="entry name" value="BETA-GALACTOSIDASE GANA"/>
    <property type="match status" value="1"/>
</dbReference>
<evidence type="ECO:0000256" key="4">
    <source>
        <dbReference type="ARBA" id="ARBA00022801"/>
    </source>
</evidence>
<evidence type="ECO:0000259" key="12">
    <source>
        <dbReference type="Pfam" id="PF08533"/>
    </source>
</evidence>
<evidence type="ECO:0000256" key="3">
    <source>
        <dbReference type="ARBA" id="ARBA00012756"/>
    </source>
</evidence>
<feature type="domain" description="Beta-galactosidase trimerisation" evidence="11">
    <location>
        <begin position="399"/>
        <end position="609"/>
    </location>
</feature>
<keyword evidence="5 6" id="KW-0326">Glycosidase</keyword>
<sequence length="677" mass="78132">MQQLGKLRFPVAFYGGDYNPEQWMAEENGRQVWLEDLRLMRKAGVNLVSLGVFSWAALQPAEDRFVFEWLDQILELLAAQQIFVCLGTATAAQPAWLSAAYPDVLPVDEAGVRHKPGVRLNYCPTNEQFRRLSQNLVRKLAERYREHSALLLWHVSNEYGPACYCEYCAMRFRGWLQQRYGSLEELNRRWITTIWSRTYTSWEQVQPPSSIGEHSLQALQLDYQRFLSDMNLEGYLGEAAILREVTPHIPVMTNFHGLTRHMDYFSWAPHQDIISWDSYPRHNSTPDMVAFFYDMMRCLKHNQPWLLLEQTPSQVQWHQENPLKRPGVMRLQSYQALAHGSNAIMFFQWRQARGGREMYHGAMVSHAGHEQTRIFQEVAALGAELKLLEPALLETQMQARVALLMSWPNWWAVENRHTPSRHFNYIAELQHYYRALWQRNIAVDIISPDQALDNYQLVIAPLFTMVSEEQGAAIEQYVKEGGTFLTTYFSGMIDESHRAWLGGFPGPLRRTLGIWVEEFDPLPEGKTNTLFCLQEADDWSGSYSCERWCDIVHLEGAQTLAVFGQDFYAGRPAITENHYGLGQAFYVATRPEAAGIDALINMLQSRLGLTAPLLVPRGVEVTRREGKITAYFLLNHLPQEQYVSLPRPMRDVLTQQVYEQEMQLPPHGVAILIPLYQ</sequence>
<feature type="domain" description="Beta-galactosidase C-terminal" evidence="12">
    <location>
        <begin position="618"/>
        <end position="672"/>
    </location>
</feature>
<dbReference type="OrthoDB" id="9800974at2"/>
<accession>A0A402AZA8</accession>
<evidence type="ECO:0000256" key="8">
    <source>
        <dbReference type="PIRSR" id="PIRSR001084-2"/>
    </source>
</evidence>
<dbReference type="GO" id="GO:0006012">
    <property type="term" value="P:galactose metabolic process"/>
    <property type="evidence" value="ECO:0007669"/>
    <property type="project" value="InterPro"/>
</dbReference>
<feature type="domain" description="Glycoside hydrolase family 42 N-terminal" evidence="10">
    <location>
        <begin position="17"/>
        <end position="386"/>
    </location>
</feature>
<dbReference type="GO" id="GO:0009341">
    <property type="term" value="C:beta-galactosidase complex"/>
    <property type="evidence" value="ECO:0007669"/>
    <property type="project" value="InterPro"/>
</dbReference>
<keyword evidence="9" id="KW-0862">Zinc</keyword>
<reference evidence="14" key="1">
    <citation type="submission" date="2018-12" db="EMBL/GenBank/DDBJ databases">
        <title>Tengunoibacter tsumagoiensis gen. nov., sp. nov., Dictyobacter kobayashii sp. nov., D. alpinus sp. nov., and D. joshuensis sp. nov. and description of Dictyobacteraceae fam. nov. within the order Ktedonobacterales isolated from Tengu-no-mugimeshi.</title>
        <authorList>
            <person name="Wang C.M."/>
            <person name="Zheng Y."/>
            <person name="Sakai Y."/>
            <person name="Toyoda A."/>
            <person name="Minakuchi Y."/>
            <person name="Abe K."/>
            <person name="Yokota A."/>
            <person name="Yabe S."/>
        </authorList>
    </citation>
    <scope>NUCLEOTIDE SEQUENCE [LARGE SCALE GENOMIC DNA]</scope>
    <source>
        <strain evidence="14">Uno11</strain>
    </source>
</reference>
<evidence type="ECO:0000256" key="9">
    <source>
        <dbReference type="PIRSR" id="PIRSR001084-3"/>
    </source>
</evidence>
<feature type="binding site" evidence="8">
    <location>
        <position position="119"/>
    </location>
    <ligand>
        <name>substrate</name>
    </ligand>
</feature>
<dbReference type="InterPro" id="IPR013780">
    <property type="entry name" value="Glyco_hydro_b"/>
</dbReference>
<dbReference type="RefSeq" id="WP_126557627.1">
    <property type="nucleotide sequence ID" value="NZ_BIFS01000002.1"/>
</dbReference>
<dbReference type="Pfam" id="PF08533">
    <property type="entry name" value="Glyco_hydro_42C"/>
    <property type="match status" value="1"/>
</dbReference>
<dbReference type="SUPFAM" id="SSF52317">
    <property type="entry name" value="Class I glutamine amidotransferase-like"/>
    <property type="match status" value="1"/>
</dbReference>
<evidence type="ECO:0000256" key="7">
    <source>
        <dbReference type="PIRSR" id="PIRSR001084-1"/>
    </source>
</evidence>
<keyword evidence="9" id="KW-0479">Metal-binding</keyword>
<dbReference type="CDD" id="cd03143">
    <property type="entry name" value="A4_beta-galactosidase_middle_domain"/>
    <property type="match status" value="1"/>
</dbReference>
<feature type="binding site" evidence="8">
    <location>
        <position position="317"/>
    </location>
    <ligand>
        <name>substrate</name>
    </ligand>
</feature>
<protein>
    <recommendedName>
        <fullName evidence="3 6">Beta-galactosidase</fullName>
        <shortName evidence="6">Beta-gal</shortName>
        <ecNumber evidence="3 6">3.2.1.23</ecNumber>
    </recommendedName>
</protein>
<feature type="active site" description="Nucleophile" evidence="7">
    <location>
        <position position="309"/>
    </location>
</feature>
<dbReference type="InterPro" id="IPR013738">
    <property type="entry name" value="Beta_galactosidase_Trimer"/>
</dbReference>
<feature type="active site" description="Proton donor" evidence="7">
    <location>
        <position position="158"/>
    </location>
</feature>
<dbReference type="InterPro" id="IPR003476">
    <property type="entry name" value="Glyco_hydro_42"/>
</dbReference>
<comment type="catalytic activity">
    <reaction evidence="1 6">
        <text>Hydrolysis of terminal non-reducing beta-D-galactose residues in beta-D-galactosides.</text>
        <dbReference type="EC" id="3.2.1.23"/>
    </reaction>
</comment>
<feature type="binding site" evidence="8">
    <location>
        <position position="157"/>
    </location>
    <ligand>
        <name>substrate</name>
    </ligand>
</feature>
<evidence type="ECO:0000313" key="14">
    <source>
        <dbReference type="Proteomes" id="UP000287188"/>
    </source>
</evidence>
<proteinExistence type="inferred from homology"/>
<dbReference type="Pfam" id="PF02449">
    <property type="entry name" value="Glyco_hydro_42"/>
    <property type="match status" value="1"/>
</dbReference>
<feature type="binding site" evidence="9">
    <location>
        <position position="168"/>
    </location>
    <ligand>
        <name>Zn(2+)</name>
        <dbReference type="ChEBI" id="CHEBI:29105"/>
    </ligand>
</feature>